<dbReference type="Gene3D" id="3.30.70.1620">
    <property type="match status" value="1"/>
</dbReference>
<sequence length="82" mass="8996">QTSAGFLGIASDLVTYEHRFEQIFQNLLGVTAIFDTTEHAREAARTVNYQVRMVTLDGTELRTGGSYAGGANRSQNTVFVKP</sequence>
<organism evidence="2 3">
    <name type="scientific">Faecalibacillus faecis</name>
    <dbReference type="NCBI Taxonomy" id="1982628"/>
    <lineage>
        <taxon>Bacteria</taxon>
        <taxon>Bacillati</taxon>
        <taxon>Bacillota</taxon>
        <taxon>Erysipelotrichia</taxon>
        <taxon>Erysipelotrichales</taxon>
        <taxon>Coprobacillaceae</taxon>
        <taxon>Faecalibacillus</taxon>
    </lineage>
</organism>
<proteinExistence type="predicted"/>
<evidence type="ECO:0000313" key="2">
    <source>
        <dbReference type="EMBL" id="MCB8611623.1"/>
    </source>
</evidence>
<evidence type="ECO:0000313" key="3">
    <source>
        <dbReference type="Proteomes" id="UP001198439"/>
    </source>
</evidence>
<protein>
    <recommendedName>
        <fullName evidence="1">SMC hinge domain-containing protein</fullName>
    </recommendedName>
</protein>
<dbReference type="AlphaFoldDB" id="A0AAW4VXF7"/>
<comment type="caution">
    <text evidence="2">The sequence shown here is derived from an EMBL/GenBank/DDBJ whole genome shotgun (WGS) entry which is preliminary data.</text>
</comment>
<dbReference type="GO" id="GO:0005524">
    <property type="term" value="F:ATP binding"/>
    <property type="evidence" value="ECO:0007669"/>
    <property type="project" value="InterPro"/>
</dbReference>
<feature type="domain" description="SMC hinge" evidence="1">
    <location>
        <begin position="6"/>
        <end position="43"/>
    </location>
</feature>
<gene>
    <name evidence="2" type="ORF">LJD69_13600</name>
</gene>
<dbReference type="SUPFAM" id="SSF75553">
    <property type="entry name" value="Smc hinge domain"/>
    <property type="match status" value="1"/>
</dbReference>
<dbReference type="Pfam" id="PF06470">
    <property type="entry name" value="SMC_hinge"/>
    <property type="match status" value="1"/>
</dbReference>
<reference evidence="2" key="1">
    <citation type="submission" date="2021-10" db="EMBL/GenBank/DDBJ databases">
        <title>Collection of gut derived symbiotic bacterial strains cultured from healthy donors.</title>
        <authorList>
            <person name="Lin H."/>
            <person name="Littmann E."/>
            <person name="Kohout C."/>
            <person name="Pamer E.G."/>
        </authorList>
    </citation>
    <scope>NUCLEOTIDE SEQUENCE</scope>
    <source>
        <strain evidence="2">DFI.4.48</strain>
    </source>
</reference>
<dbReference type="Proteomes" id="UP001198439">
    <property type="component" value="Unassembled WGS sequence"/>
</dbReference>
<dbReference type="GO" id="GO:0051276">
    <property type="term" value="P:chromosome organization"/>
    <property type="evidence" value="ECO:0007669"/>
    <property type="project" value="InterPro"/>
</dbReference>
<dbReference type="InterPro" id="IPR010935">
    <property type="entry name" value="SMC_hinge"/>
</dbReference>
<dbReference type="GO" id="GO:0005694">
    <property type="term" value="C:chromosome"/>
    <property type="evidence" value="ECO:0007669"/>
    <property type="project" value="InterPro"/>
</dbReference>
<dbReference type="EMBL" id="JAJDKZ010000220">
    <property type="protein sequence ID" value="MCB8611623.1"/>
    <property type="molecule type" value="Genomic_DNA"/>
</dbReference>
<feature type="non-terminal residue" evidence="2">
    <location>
        <position position="82"/>
    </location>
</feature>
<dbReference type="RefSeq" id="WP_227280190.1">
    <property type="nucleotide sequence ID" value="NZ_JAJDKZ010000220.1"/>
</dbReference>
<accession>A0AAW4VXF7</accession>
<dbReference type="InterPro" id="IPR036277">
    <property type="entry name" value="SMC_hinge_sf"/>
</dbReference>
<evidence type="ECO:0000259" key="1">
    <source>
        <dbReference type="Pfam" id="PF06470"/>
    </source>
</evidence>
<name>A0AAW4VXF7_9FIRM</name>
<feature type="non-terminal residue" evidence="2">
    <location>
        <position position="1"/>
    </location>
</feature>